<dbReference type="PANTHER" id="PTHR30024:SF48">
    <property type="entry name" value="ABC TRANSPORTER SUBSTRATE-BINDING PROTEIN"/>
    <property type="match status" value="1"/>
</dbReference>
<keyword evidence="4" id="KW-1185">Reference proteome</keyword>
<evidence type="ECO:0000313" key="4">
    <source>
        <dbReference type="Proteomes" id="UP000028981"/>
    </source>
</evidence>
<dbReference type="Proteomes" id="UP000028981">
    <property type="component" value="Unassembled WGS sequence"/>
</dbReference>
<accession>A0A087M0U8</accession>
<feature type="signal peptide" evidence="1">
    <location>
        <begin position="1"/>
        <end position="21"/>
    </location>
</feature>
<comment type="caution">
    <text evidence="3">The sequence shown here is derived from an EMBL/GenBank/DDBJ whole genome shotgun (WGS) entry which is preliminary data.</text>
</comment>
<protein>
    <submittedName>
        <fullName evidence="3">Sulfonate ABC transporter substrate-binding protein</fullName>
    </submittedName>
</protein>
<dbReference type="AlphaFoldDB" id="A0A087M0U8"/>
<evidence type="ECO:0000313" key="3">
    <source>
        <dbReference type="EMBL" id="KFL30501.1"/>
    </source>
</evidence>
<dbReference type="RefSeq" id="WP_035084305.1">
    <property type="nucleotide sequence ID" value="NZ_JQGC01000013.1"/>
</dbReference>
<dbReference type="STRING" id="46914.JP75_15080"/>
<dbReference type="SUPFAM" id="SSF53850">
    <property type="entry name" value="Periplasmic binding protein-like II"/>
    <property type="match status" value="1"/>
</dbReference>
<proteinExistence type="predicted"/>
<gene>
    <name evidence="3" type="ORF">JP75_15080</name>
</gene>
<reference evidence="3 4" key="1">
    <citation type="submission" date="2014-08" db="EMBL/GenBank/DDBJ databases">
        <authorList>
            <person name="Hassan Y.I."/>
            <person name="Lepp D."/>
            <person name="Zhou T."/>
        </authorList>
    </citation>
    <scope>NUCLEOTIDE SEQUENCE [LARGE SCALE GENOMIC DNA]</scope>
    <source>
        <strain evidence="3 4">IFO13584</strain>
    </source>
</reference>
<name>A0A087M0U8_9HYPH</name>
<evidence type="ECO:0000259" key="2">
    <source>
        <dbReference type="Pfam" id="PF09084"/>
    </source>
</evidence>
<organism evidence="3 4">
    <name type="scientific">Devosia riboflavina</name>
    <dbReference type="NCBI Taxonomy" id="46914"/>
    <lineage>
        <taxon>Bacteria</taxon>
        <taxon>Pseudomonadati</taxon>
        <taxon>Pseudomonadota</taxon>
        <taxon>Alphaproteobacteria</taxon>
        <taxon>Hyphomicrobiales</taxon>
        <taxon>Devosiaceae</taxon>
        <taxon>Devosia</taxon>
    </lineage>
</organism>
<dbReference type="Pfam" id="PF09084">
    <property type="entry name" value="NMT1"/>
    <property type="match status" value="1"/>
</dbReference>
<feature type="domain" description="SsuA/THI5-like" evidence="2">
    <location>
        <begin position="51"/>
        <end position="240"/>
    </location>
</feature>
<dbReference type="OrthoDB" id="5621714at2"/>
<dbReference type="EMBL" id="JQGC01000013">
    <property type="protein sequence ID" value="KFL30501.1"/>
    <property type="molecule type" value="Genomic_DNA"/>
</dbReference>
<dbReference type="PANTHER" id="PTHR30024">
    <property type="entry name" value="ALIPHATIC SULFONATES-BINDING PROTEIN-RELATED"/>
    <property type="match status" value="1"/>
</dbReference>
<dbReference type="InterPro" id="IPR015168">
    <property type="entry name" value="SsuA/THI5"/>
</dbReference>
<evidence type="ECO:0000256" key="1">
    <source>
        <dbReference type="SAM" id="SignalP"/>
    </source>
</evidence>
<dbReference type="Gene3D" id="3.40.190.10">
    <property type="entry name" value="Periplasmic binding protein-like II"/>
    <property type="match status" value="2"/>
</dbReference>
<feature type="chain" id="PRO_5001825787" evidence="1">
    <location>
        <begin position="22"/>
        <end position="326"/>
    </location>
</feature>
<keyword evidence="1" id="KW-0732">Signal</keyword>
<sequence>MLTKTLGAGLLALAASSIALAQEPLTLTIGVQESGTVQWEIETIKSLGLDKAHGLNLEVRPLADSRAGQIALQAGAVDVILSDFVWVAAQRNDGNLVTMVPHSLTVGGLMVPANSAIADVTGLEGTTIGVAGGPADKSWVILQAYFASKTGKTLPEVAEARFGAPPLVNELLGNGGVDAALNFWQWNARAKAAGMHELLSVKTMLAELGVAEPPPLLGWTFTEATAEAKHDAVVRFLDTSFTAKEVLLTDDTAWENLTGLMGAEDDAALFAQLRDDYRAGIVSSYNPEDTSAAEQTFALLARFGGSEVVGEGQELLPGTFWPGYRK</sequence>